<keyword evidence="4" id="KW-0677">Repeat</keyword>
<keyword evidence="2" id="KW-1003">Cell membrane</keyword>
<dbReference type="SUPFAM" id="SSF54631">
    <property type="entry name" value="CBS-domain pair"/>
    <property type="match status" value="1"/>
</dbReference>
<dbReference type="PROSITE" id="PS51371">
    <property type="entry name" value="CBS"/>
    <property type="match status" value="2"/>
</dbReference>
<proteinExistence type="predicted"/>
<evidence type="ECO:0000256" key="5">
    <source>
        <dbReference type="ARBA" id="ARBA00022989"/>
    </source>
</evidence>
<dbReference type="GO" id="GO:0005886">
    <property type="term" value="C:plasma membrane"/>
    <property type="evidence" value="ECO:0007669"/>
    <property type="project" value="UniProtKB-SubCell"/>
</dbReference>
<evidence type="ECO:0000256" key="6">
    <source>
        <dbReference type="ARBA" id="ARBA00023122"/>
    </source>
</evidence>
<evidence type="ECO:0000256" key="7">
    <source>
        <dbReference type="ARBA" id="ARBA00023136"/>
    </source>
</evidence>
<dbReference type="InterPro" id="IPR044751">
    <property type="entry name" value="Ion_transp-like_CBS"/>
</dbReference>
<feature type="domain" description="CBS" evidence="8">
    <location>
        <begin position="207"/>
        <end position="266"/>
    </location>
</feature>
<dbReference type="CDD" id="cd04590">
    <property type="entry name" value="CBS_pair_CorC_HlyC_assoc"/>
    <property type="match status" value="1"/>
</dbReference>
<name>A0A381N3W3_9ZZZZ</name>
<dbReference type="Pfam" id="PF00571">
    <property type="entry name" value="CBS"/>
    <property type="match status" value="2"/>
</dbReference>
<dbReference type="InterPro" id="IPR005170">
    <property type="entry name" value="Transptr-assoc_dom"/>
</dbReference>
<keyword evidence="3" id="KW-0812">Transmembrane</keyword>
<dbReference type="InterPro" id="IPR016169">
    <property type="entry name" value="FAD-bd_PCMH_sub2"/>
</dbReference>
<dbReference type="FunFam" id="3.10.580.10:FF:000002">
    <property type="entry name" value="Magnesium/cobalt efflux protein CorC"/>
    <property type="match status" value="1"/>
</dbReference>
<keyword evidence="7" id="KW-0472">Membrane</keyword>
<evidence type="ECO:0000313" key="10">
    <source>
        <dbReference type="EMBL" id="SUZ49292.1"/>
    </source>
</evidence>
<dbReference type="PANTHER" id="PTHR43099">
    <property type="entry name" value="UPF0053 PROTEIN YRKA"/>
    <property type="match status" value="1"/>
</dbReference>
<dbReference type="InterPro" id="IPR036318">
    <property type="entry name" value="FAD-bd_PCMH-like_sf"/>
</dbReference>
<evidence type="ECO:0000256" key="2">
    <source>
        <dbReference type="ARBA" id="ARBA00022475"/>
    </source>
</evidence>
<sequence>VLILIALNGVFVAGEFSLVAVDVERIELMADAGHRRARIVRRLLSRLSFHLGGAQLGITVTSLLLGLLAEDTIGPLLDYLPGDRLQSGSIRAVTAIGIAALIQMVFGELTPKNLAISRPLGTGLWLGPVLRIYGLAAAPVTTAFNGIANLLLRTGGIEPAEELRSLRSLEDLEHLVRVSRERTLGEDEATLITRTLRLSRKDAADALTPRTSMVVVESSNKIDDLVTASKQSGYSRFPVIGADIDDIVGIVEVRDIFTLTPRDRKRTPLSEILRPVTVVPEHRELDGVLVDLEAAASRLAVVVDEHGGTAGLITREDILEELVGDIADEYDEPVPVTAKHPDGRAVVSGTSSKDEVEELLGLRLPQGPFETLAGFVLQQFGFIPDVGQTIEWRGWRFEVVRKEHLRLADIAVESPDVVERHLPEQEGTR</sequence>
<protein>
    <recommendedName>
        <fullName evidence="11">CBS domain-containing protein</fullName>
    </recommendedName>
</protein>
<feature type="domain" description="CNNM transmembrane" evidence="9">
    <location>
        <begin position="1"/>
        <end position="188"/>
    </location>
</feature>
<dbReference type="InterPro" id="IPR046342">
    <property type="entry name" value="CBS_dom_sf"/>
</dbReference>
<dbReference type="Gene3D" id="3.10.580.10">
    <property type="entry name" value="CBS-domain"/>
    <property type="match status" value="1"/>
</dbReference>
<evidence type="ECO:0008006" key="11">
    <source>
        <dbReference type="Google" id="ProtNLM"/>
    </source>
</evidence>
<comment type="subcellular location">
    <subcellularLocation>
        <location evidence="1">Cell membrane</location>
        <topology evidence="1">Multi-pass membrane protein</topology>
    </subcellularLocation>
</comment>
<dbReference type="EMBL" id="UINC01000111">
    <property type="protein sequence ID" value="SUZ49292.1"/>
    <property type="molecule type" value="Genomic_DNA"/>
</dbReference>
<evidence type="ECO:0000259" key="9">
    <source>
        <dbReference type="PROSITE" id="PS51846"/>
    </source>
</evidence>
<evidence type="ECO:0000256" key="4">
    <source>
        <dbReference type="ARBA" id="ARBA00022737"/>
    </source>
</evidence>
<dbReference type="InterPro" id="IPR051676">
    <property type="entry name" value="UPF0053_domain"/>
</dbReference>
<evidence type="ECO:0000259" key="8">
    <source>
        <dbReference type="PROSITE" id="PS51371"/>
    </source>
</evidence>
<dbReference type="InterPro" id="IPR002550">
    <property type="entry name" value="CNNM"/>
</dbReference>
<keyword evidence="5" id="KW-1133">Transmembrane helix</keyword>
<dbReference type="GO" id="GO:0050660">
    <property type="term" value="F:flavin adenine dinucleotide binding"/>
    <property type="evidence" value="ECO:0007669"/>
    <property type="project" value="InterPro"/>
</dbReference>
<dbReference type="Pfam" id="PF01595">
    <property type="entry name" value="CNNM"/>
    <property type="match status" value="1"/>
</dbReference>
<dbReference type="SMART" id="SM01091">
    <property type="entry name" value="CorC_HlyC"/>
    <property type="match status" value="1"/>
</dbReference>
<accession>A0A381N3W3</accession>
<reference evidence="10" key="1">
    <citation type="submission" date="2018-05" db="EMBL/GenBank/DDBJ databases">
        <authorList>
            <person name="Lanie J.A."/>
            <person name="Ng W.-L."/>
            <person name="Kazmierczak K.M."/>
            <person name="Andrzejewski T.M."/>
            <person name="Davidsen T.M."/>
            <person name="Wayne K.J."/>
            <person name="Tettelin H."/>
            <person name="Glass J.I."/>
            <person name="Rusch D."/>
            <person name="Podicherti R."/>
            <person name="Tsui H.-C.T."/>
            <person name="Winkler M.E."/>
        </authorList>
    </citation>
    <scope>NUCLEOTIDE SEQUENCE</scope>
</reference>
<dbReference type="InterPro" id="IPR000644">
    <property type="entry name" value="CBS_dom"/>
</dbReference>
<evidence type="ECO:0000256" key="1">
    <source>
        <dbReference type="ARBA" id="ARBA00004651"/>
    </source>
</evidence>
<dbReference type="PANTHER" id="PTHR43099:SF6">
    <property type="entry name" value="UPF0053 PROTEIN RV1842C"/>
    <property type="match status" value="1"/>
</dbReference>
<dbReference type="Gene3D" id="3.30.465.10">
    <property type="match status" value="1"/>
</dbReference>
<dbReference type="AlphaFoldDB" id="A0A381N3W3"/>
<keyword evidence="6" id="KW-0129">CBS domain</keyword>
<evidence type="ECO:0000256" key="3">
    <source>
        <dbReference type="ARBA" id="ARBA00022692"/>
    </source>
</evidence>
<feature type="domain" description="CBS" evidence="8">
    <location>
        <begin position="272"/>
        <end position="329"/>
    </location>
</feature>
<feature type="non-terminal residue" evidence="10">
    <location>
        <position position="1"/>
    </location>
</feature>
<dbReference type="PROSITE" id="PS51846">
    <property type="entry name" value="CNNM"/>
    <property type="match status" value="1"/>
</dbReference>
<dbReference type="SMART" id="SM00116">
    <property type="entry name" value="CBS"/>
    <property type="match status" value="2"/>
</dbReference>
<gene>
    <name evidence="10" type="ORF">METZ01_LOCUS2146</name>
</gene>
<dbReference type="SUPFAM" id="SSF56176">
    <property type="entry name" value="FAD-binding/transporter-associated domain-like"/>
    <property type="match status" value="1"/>
</dbReference>
<organism evidence="10">
    <name type="scientific">marine metagenome</name>
    <dbReference type="NCBI Taxonomy" id="408172"/>
    <lineage>
        <taxon>unclassified sequences</taxon>
        <taxon>metagenomes</taxon>
        <taxon>ecological metagenomes</taxon>
    </lineage>
</organism>
<dbReference type="Pfam" id="PF03471">
    <property type="entry name" value="CorC_HlyC"/>
    <property type="match status" value="1"/>
</dbReference>